<dbReference type="PANTHER" id="PTHR43976:SF16">
    <property type="entry name" value="SHORT-CHAIN DEHYDROGENASE_REDUCTASE FAMILY PROTEIN"/>
    <property type="match status" value="1"/>
</dbReference>
<comment type="similarity">
    <text evidence="1 3">Belongs to the short-chain dehydrogenases/reductases (SDR) family.</text>
</comment>
<reference evidence="4 5" key="1">
    <citation type="submission" date="2015-01" db="EMBL/GenBank/DDBJ databases">
        <title>The Genome Sequence of Exophiala xenobiotica CBS118157.</title>
        <authorList>
            <consortium name="The Broad Institute Genomics Platform"/>
            <person name="Cuomo C."/>
            <person name="de Hoog S."/>
            <person name="Gorbushina A."/>
            <person name="Stielow B."/>
            <person name="Teixiera M."/>
            <person name="Abouelleil A."/>
            <person name="Chapman S.B."/>
            <person name="Priest M."/>
            <person name="Young S.K."/>
            <person name="Wortman J."/>
            <person name="Nusbaum C."/>
            <person name="Birren B."/>
        </authorList>
    </citation>
    <scope>NUCLEOTIDE SEQUENCE [LARGE SCALE GENOMIC DNA]</scope>
    <source>
        <strain evidence="4 5">CBS 118157</strain>
    </source>
</reference>
<evidence type="ECO:0000256" key="1">
    <source>
        <dbReference type="ARBA" id="ARBA00006484"/>
    </source>
</evidence>
<name>A0A0D2ETG5_9EURO</name>
<sequence length="284" mass="30338">MSAPVWLITAASSGFGKAIAVEALSRGHQVLATARNPAKLDDLKAAGAKLYELDVTWDFSRIQAAIDLMHKDAGRIDILINSAGYILEGALEETSPEETLAEFTTNVFGMLNVTRAVLPHMRAAHSGVIANFGSLGSWRGGPAFSNYTGTKWACSGISESLYEELKPLGITCTVIEPGYFRTGFLNAGARVQSAKVIDDYTNTAAGQVRNALTTVDNNQPGDVVKGSRVIVDVLTKTGVAEGKDIPIRLVLGKDCVATIRQKCESTLALLKEWEPVISSTDHDA</sequence>
<protein>
    <submittedName>
        <fullName evidence="4">Uncharacterized protein</fullName>
    </submittedName>
</protein>
<keyword evidence="2" id="KW-0560">Oxidoreductase</keyword>
<accession>A0A0D2ETG5</accession>
<gene>
    <name evidence="4" type="ORF">PV05_02562</name>
</gene>
<dbReference type="PRINTS" id="PR00080">
    <property type="entry name" value="SDRFAMILY"/>
</dbReference>
<dbReference type="STRING" id="348802.A0A0D2ETG5"/>
<evidence type="ECO:0000256" key="2">
    <source>
        <dbReference type="ARBA" id="ARBA00023002"/>
    </source>
</evidence>
<dbReference type="HOGENOM" id="CLU_010194_2_9_1"/>
<dbReference type="GeneID" id="25324470"/>
<keyword evidence="5" id="KW-1185">Reference proteome</keyword>
<dbReference type="Pfam" id="PF00106">
    <property type="entry name" value="adh_short"/>
    <property type="match status" value="1"/>
</dbReference>
<dbReference type="InterPro" id="IPR002347">
    <property type="entry name" value="SDR_fam"/>
</dbReference>
<dbReference type="Proteomes" id="UP000054342">
    <property type="component" value="Unassembled WGS sequence"/>
</dbReference>
<organism evidence="4 5">
    <name type="scientific">Exophiala xenobiotica</name>
    <dbReference type="NCBI Taxonomy" id="348802"/>
    <lineage>
        <taxon>Eukaryota</taxon>
        <taxon>Fungi</taxon>
        <taxon>Dikarya</taxon>
        <taxon>Ascomycota</taxon>
        <taxon>Pezizomycotina</taxon>
        <taxon>Eurotiomycetes</taxon>
        <taxon>Chaetothyriomycetidae</taxon>
        <taxon>Chaetothyriales</taxon>
        <taxon>Herpotrichiellaceae</taxon>
        <taxon>Exophiala</taxon>
    </lineage>
</organism>
<dbReference type="PRINTS" id="PR00081">
    <property type="entry name" value="GDHRDH"/>
</dbReference>
<dbReference type="CDD" id="cd05374">
    <property type="entry name" value="17beta-HSD-like_SDR_c"/>
    <property type="match status" value="1"/>
</dbReference>
<dbReference type="EMBL" id="KN847318">
    <property type="protein sequence ID" value="KIW58010.1"/>
    <property type="molecule type" value="Genomic_DNA"/>
</dbReference>
<dbReference type="AlphaFoldDB" id="A0A0D2ETG5"/>
<dbReference type="SUPFAM" id="SSF51735">
    <property type="entry name" value="NAD(P)-binding Rossmann-fold domains"/>
    <property type="match status" value="1"/>
</dbReference>
<evidence type="ECO:0000256" key="3">
    <source>
        <dbReference type="RuleBase" id="RU000363"/>
    </source>
</evidence>
<dbReference type="InterPro" id="IPR051911">
    <property type="entry name" value="SDR_oxidoreductase"/>
</dbReference>
<dbReference type="RefSeq" id="XP_013318594.1">
    <property type="nucleotide sequence ID" value="XM_013463140.1"/>
</dbReference>
<dbReference type="PANTHER" id="PTHR43976">
    <property type="entry name" value="SHORT CHAIN DEHYDROGENASE"/>
    <property type="match status" value="1"/>
</dbReference>
<dbReference type="InterPro" id="IPR036291">
    <property type="entry name" value="NAD(P)-bd_dom_sf"/>
</dbReference>
<evidence type="ECO:0000313" key="4">
    <source>
        <dbReference type="EMBL" id="KIW58010.1"/>
    </source>
</evidence>
<evidence type="ECO:0000313" key="5">
    <source>
        <dbReference type="Proteomes" id="UP000054342"/>
    </source>
</evidence>
<proteinExistence type="inferred from homology"/>
<dbReference type="Gene3D" id="3.40.50.720">
    <property type="entry name" value="NAD(P)-binding Rossmann-like Domain"/>
    <property type="match status" value="1"/>
</dbReference>
<dbReference type="GO" id="GO:0016491">
    <property type="term" value="F:oxidoreductase activity"/>
    <property type="evidence" value="ECO:0007669"/>
    <property type="project" value="UniProtKB-KW"/>
</dbReference>
<dbReference type="OrthoDB" id="1274115at2759"/>